<evidence type="ECO:0000256" key="5">
    <source>
        <dbReference type="ARBA" id="ARBA00022989"/>
    </source>
</evidence>
<feature type="transmembrane region" description="Helical" evidence="7">
    <location>
        <begin position="154"/>
        <end position="177"/>
    </location>
</feature>
<dbReference type="OMA" id="ENECIES"/>
<organism evidence="8 9">
    <name type="scientific">Trichoplax adhaerens</name>
    <name type="common">Trichoplax reptans</name>
    <dbReference type="NCBI Taxonomy" id="10228"/>
    <lineage>
        <taxon>Eukaryota</taxon>
        <taxon>Metazoa</taxon>
        <taxon>Placozoa</taxon>
        <taxon>Uniplacotomia</taxon>
        <taxon>Trichoplacea</taxon>
        <taxon>Trichoplacidae</taxon>
        <taxon>Trichoplax</taxon>
    </lineage>
</organism>
<dbReference type="OrthoDB" id="46396at2759"/>
<proteinExistence type="inferred from homology"/>
<accession>B3SAS2</accession>
<feature type="transmembrane region" description="Helical" evidence="7">
    <location>
        <begin position="183"/>
        <end position="204"/>
    </location>
</feature>
<comment type="subcellular location">
    <subcellularLocation>
        <location evidence="1">Membrane</location>
        <topology evidence="1">Multi-pass membrane protein</topology>
    </subcellularLocation>
</comment>
<evidence type="ECO:0000313" key="9">
    <source>
        <dbReference type="Proteomes" id="UP000009022"/>
    </source>
</evidence>
<dbReference type="SUPFAM" id="SSF103473">
    <property type="entry name" value="MFS general substrate transporter"/>
    <property type="match status" value="1"/>
</dbReference>
<dbReference type="Pfam" id="PF01733">
    <property type="entry name" value="Nucleoside_tran"/>
    <property type="match status" value="1"/>
</dbReference>
<feature type="transmembrane region" description="Helical" evidence="7">
    <location>
        <begin position="16"/>
        <end position="38"/>
    </location>
</feature>
<comment type="similarity">
    <text evidence="2">Belongs to the SLC29A/ENT transporter (TC 2.A.57) family.</text>
</comment>
<evidence type="ECO:0000256" key="2">
    <source>
        <dbReference type="ARBA" id="ARBA00007965"/>
    </source>
</evidence>
<dbReference type="InterPro" id="IPR002259">
    <property type="entry name" value="Eqnu_transpt"/>
</dbReference>
<dbReference type="Gene3D" id="1.20.1250.20">
    <property type="entry name" value="MFS general substrate transporter like domains"/>
    <property type="match status" value="1"/>
</dbReference>
<feature type="transmembrane region" description="Helical" evidence="7">
    <location>
        <begin position="58"/>
        <end position="78"/>
    </location>
</feature>
<dbReference type="InParanoid" id="B3SAS2"/>
<keyword evidence="6 7" id="KW-0472">Membrane</keyword>
<keyword evidence="3" id="KW-0813">Transport</keyword>
<dbReference type="PRINTS" id="PR01130">
    <property type="entry name" value="DERENTRNSPRT"/>
</dbReference>
<dbReference type="PhylomeDB" id="B3SAS2"/>
<reference evidence="8 9" key="1">
    <citation type="journal article" date="2008" name="Nature">
        <title>The Trichoplax genome and the nature of placozoans.</title>
        <authorList>
            <person name="Srivastava M."/>
            <person name="Begovic E."/>
            <person name="Chapman J."/>
            <person name="Putnam N.H."/>
            <person name="Hellsten U."/>
            <person name="Kawashima T."/>
            <person name="Kuo A."/>
            <person name="Mitros T."/>
            <person name="Salamov A."/>
            <person name="Carpenter M.L."/>
            <person name="Signorovitch A.Y."/>
            <person name="Moreno M.A."/>
            <person name="Kamm K."/>
            <person name="Grimwood J."/>
            <person name="Schmutz J."/>
            <person name="Shapiro H."/>
            <person name="Grigoriev I.V."/>
            <person name="Buss L.W."/>
            <person name="Schierwater B."/>
            <person name="Dellaporta S.L."/>
            <person name="Rokhsar D.S."/>
        </authorList>
    </citation>
    <scope>NUCLEOTIDE SEQUENCE [LARGE SCALE GENOMIC DNA]</scope>
    <source>
        <strain evidence="8 9">Grell-BS-1999</strain>
    </source>
</reference>
<evidence type="ECO:0000256" key="1">
    <source>
        <dbReference type="ARBA" id="ARBA00004141"/>
    </source>
</evidence>
<dbReference type="KEGG" id="tad:TRIADDRAFT_61360"/>
<feature type="transmembrane region" description="Helical" evidence="7">
    <location>
        <begin position="117"/>
        <end position="142"/>
    </location>
</feature>
<evidence type="ECO:0000256" key="3">
    <source>
        <dbReference type="ARBA" id="ARBA00022448"/>
    </source>
</evidence>
<dbReference type="PANTHER" id="PTHR10332:SF88">
    <property type="entry name" value="EQUILIBRATIVE NUCLEOSIDE TRANSPORTER 1, ISOFORM A"/>
    <property type="match status" value="1"/>
</dbReference>
<evidence type="ECO:0000313" key="8">
    <source>
        <dbReference type="EMBL" id="EDV20152.1"/>
    </source>
</evidence>
<evidence type="ECO:0000256" key="6">
    <source>
        <dbReference type="ARBA" id="ARBA00023136"/>
    </source>
</evidence>
<dbReference type="PANTHER" id="PTHR10332">
    <property type="entry name" value="EQUILIBRATIVE NUCLEOSIDE TRANSPORTER"/>
    <property type="match status" value="1"/>
</dbReference>
<keyword evidence="9" id="KW-1185">Reference proteome</keyword>
<evidence type="ECO:0000256" key="7">
    <source>
        <dbReference type="SAM" id="Phobius"/>
    </source>
</evidence>
<dbReference type="HOGENOM" id="CLU_1031825_0_0_1"/>
<sequence length="270" mass="30543">MSSKSVGAKPTDRYNIIYIVFIILGTASTLPVHIFYTASSYYKAKLKGTRYEHVIENYLMLAYSLPTLFMGVINLMLLRSFDVRKRLAFSVIMLIIFFTATAILAKLDTTKWKMTFFILSLTIISLNSVFGSTIYQGSLFGLASIFPKEYAQALITGQALAGVFTAIVNILSLIASHSASHSGVAYFICGIILLLVSLIIQLLLKKNAFARYYMELNLEYDTYQRKKLLSHEDEFSETDEEHERVPNEDSRIYRIKHIINKLSILSPVDG</sequence>
<dbReference type="InterPro" id="IPR036259">
    <property type="entry name" value="MFS_trans_sf"/>
</dbReference>
<dbReference type="GeneID" id="6758526"/>
<dbReference type="CTD" id="6758526"/>
<keyword evidence="5 7" id="KW-1133">Transmembrane helix</keyword>
<gene>
    <name evidence="8" type="ORF">TRIADDRAFT_61360</name>
</gene>
<dbReference type="AlphaFoldDB" id="B3SAS2"/>
<protein>
    <recommendedName>
        <fullName evidence="10">Major facilitator superfamily (MFS) profile domain-containing protein</fullName>
    </recommendedName>
</protein>
<feature type="transmembrane region" description="Helical" evidence="7">
    <location>
        <begin position="87"/>
        <end position="105"/>
    </location>
</feature>
<dbReference type="eggNOG" id="KOG1479">
    <property type="taxonomic scope" value="Eukaryota"/>
</dbReference>
<evidence type="ECO:0000256" key="4">
    <source>
        <dbReference type="ARBA" id="ARBA00022692"/>
    </source>
</evidence>
<name>B3SAS2_TRIAD</name>
<dbReference type="EMBL" id="DS985262">
    <property type="protein sequence ID" value="EDV20152.1"/>
    <property type="molecule type" value="Genomic_DNA"/>
</dbReference>
<evidence type="ECO:0008006" key="10">
    <source>
        <dbReference type="Google" id="ProtNLM"/>
    </source>
</evidence>
<keyword evidence="4 7" id="KW-0812">Transmembrane</keyword>
<dbReference type="Proteomes" id="UP000009022">
    <property type="component" value="Unassembled WGS sequence"/>
</dbReference>
<dbReference type="GO" id="GO:0005337">
    <property type="term" value="F:nucleoside transmembrane transporter activity"/>
    <property type="evidence" value="ECO:0000318"/>
    <property type="project" value="GO_Central"/>
</dbReference>
<dbReference type="RefSeq" id="XP_002117313.1">
    <property type="nucleotide sequence ID" value="XM_002117277.1"/>
</dbReference>
<dbReference type="GO" id="GO:0005886">
    <property type="term" value="C:plasma membrane"/>
    <property type="evidence" value="ECO:0000318"/>
    <property type="project" value="GO_Central"/>
</dbReference>